<comment type="similarity">
    <text evidence="3 14">Belongs to the glycosyltransferase group 1 family. Glycosyltransferase 4 subfamily.</text>
</comment>
<proteinExistence type="inferred from homology"/>
<name>A0ABM0GGW0_SACKO</name>
<evidence type="ECO:0000256" key="8">
    <source>
        <dbReference type="ARBA" id="ARBA00022692"/>
    </source>
</evidence>
<dbReference type="SUPFAM" id="SSF53756">
    <property type="entry name" value="UDP-Glycosyltransferase/glycogen phosphorylase"/>
    <property type="match status" value="1"/>
</dbReference>
<evidence type="ECO:0000256" key="9">
    <source>
        <dbReference type="ARBA" id="ARBA00022824"/>
    </source>
</evidence>
<evidence type="ECO:0000259" key="15">
    <source>
        <dbReference type="Pfam" id="PF00534"/>
    </source>
</evidence>
<comment type="function">
    <text evidence="13">GDP-Man:Man(3)GlcNAc(2)-PP-Dol alpha-1,2-mannosyltransferase that operates in the biosynthetic pathway of dolichol-linked oligosaccharides, the glycan precursors employed in protein asparagine (N)-glycosylation. The assembly of dolichol-linked oligosaccharides begins on the cytosolic side of the endoplasmic reticulum membrane and finishes in its lumen. The sequential addition of sugars to dolichol pyrophosphate produces dolichol-linked oligosaccharides containing fourteen sugars, including two GlcNAcs, nine mannoses and three glucoses. Once assembled, the oligosaccharide is transferred from the lipid to nascent proteins by oligosaccharyltransferases. Catalyzes, on the cytoplasmic face of the endoplasmic reticulum, the addition of the fourth and fifth mannose residues to the dolichol-linked oligosaccharide chain, to produce Man(5)GlcNAc(2)-PP-dolichol core oligosaccharide. Man(5)GlcNAc(2)-PP-dolichol is a substrate for ALG3, the following enzyme in the biosynthetic pathway.</text>
</comment>
<dbReference type="Proteomes" id="UP000694865">
    <property type="component" value="Unplaced"/>
</dbReference>
<evidence type="ECO:0000256" key="3">
    <source>
        <dbReference type="ARBA" id="ARBA00009481"/>
    </source>
</evidence>
<dbReference type="Pfam" id="PF15924">
    <property type="entry name" value="ALG11_N"/>
    <property type="match status" value="1"/>
</dbReference>
<evidence type="ECO:0000256" key="7">
    <source>
        <dbReference type="ARBA" id="ARBA00022679"/>
    </source>
</evidence>
<evidence type="ECO:0000256" key="4">
    <source>
        <dbReference type="ARBA" id="ARBA00012645"/>
    </source>
</evidence>
<sequence>MSSSIIMLVVWVSIFTSLLISMLVLLLVVGAILIPITVLLFLGMRQWIKQRSMQLIPHLKTPNPDGSIPQIVGFFHPYCNAGGGGERVLWCAINALQSKYKNIKCVVYTGDEDATGPEIIQKARQRFNIVVKKPVEFIFLKRRNWVEATTWPYFTLLGQSLGSLMLGWEGLMQCVPDIYIDSMGYAFTLPMFKYLGGCKVGCYVHYPTISTDMLSRVRERRQTYNNQDVVSQSSVLTSLKVLYYRIFAYVYGVVGARSDIVMVNSTWTHGHIQDLWSVKEKTSIVYPPCDTEDFLRLPLEDDSTKLNHTIVSVAQFRPEKDHRLQLLSFQRLLRSTSETQRDRLTLILVGSCRNQGDAARVDELRQLCEDLKIRSNVEFKLNVSFDELKKYLGEATIGLHTMWNEHFGIGVVECMAAGTVILAHKSGGPKMDIVINYNDKPTGFLANDEESYANAMETILKMPAQQRMEMRKNARKSVVRFSEQEFNDNFLNSVQSLFN</sequence>
<keyword evidence="8 14" id="KW-0812">Transmembrane</keyword>
<organism evidence="17 18">
    <name type="scientific">Saccoglossus kowalevskii</name>
    <name type="common">Acorn worm</name>
    <dbReference type="NCBI Taxonomy" id="10224"/>
    <lineage>
        <taxon>Eukaryota</taxon>
        <taxon>Metazoa</taxon>
        <taxon>Hemichordata</taxon>
        <taxon>Enteropneusta</taxon>
        <taxon>Harrimaniidae</taxon>
        <taxon>Saccoglossus</taxon>
    </lineage>
</organism>
<reference evidence="18" key="1">
    <citation type="journal article" date="2008" name="Biol. Bull.">
        <title>cDNA sequences for transcription factors and signaling proteins of the hemichordate Saccoglossus kowalevskii: efficacy of the expressed sequence tag (EST) approach for evolutionary and developmental studies of a new organism.</title>
        <authorList>
            <person name="Freeman R.M. Jr."/>
            <person name="Wu M."/>
            <person name="Cordonnier-Pratt M.M."/>
            <person name="Pratt L.H."/>
            <person name="Gruber C.E."/>
            <person name="Smith M."/>
            <person name="Lander E.S."/>
            <person name="Stange-Thomann N."/>
            <person name="Lowe C.J."/>
            <person name="Gerhart J."/>
            <person name="Kirschner M."/>
        </authorList>
    </citation>
    <scope>NUCLEOTIDE SEQUENCE</scope>
</reference>
<keyword evidence="7 14" id="KW-0808">Transferase</keyword>
<evidence type="ECO:0000256" key="2">
    <source>
        <dbReference type="ARBA" id="ARBA00004922"/>
    </source>
</evidence>
<keyword evidence="17" id="KW-1185">Reference proteome</keyword>
<evidence type="ECO:0000256" key="11">
    <source>
        <dbReference type="ARBA" id="ARBA00023136"/>
    </source>
</evidence>
<dbReference type="Pfam" id="PF00534">
    <property type="entry name" value="Glycos_transf_1"/>
    <property type="match status" value="1"/>
</dbReference>
<keyword evidence="9 14" id="KW-0256">Endoplasmic reticulum</keyword>
<evidence type="ECO:0000256" key="5">
    <source>
        <dbReference type="ARBA" id="ARBA00022018"/>
    </source>
</evidence>
<accession>A0ABM0GGW0</accession>
<comment type="subcellular location">
    <subcellularLocation>
        <location evidence="1">Endoplasmic reticulum membrane</location>
        <topology evidence="1">Single-pass membrane protein</topology>
    </subcellularLocation>
</comment>
<dbReference type="InterPro" id="IPR038013">
    <property type="entry name" value="ALG11"/>
</dbReference>
<evidence type="ECO:0000313" key="18">
    <source>
        <dbReference type="RefSeq" id="NP_001171793.1"/>
    </source>
</evidence>
<evidence type="ECO:0000256" key="1">
    <source>
        <dbReference type="ARBA" id="ARBA00004389"/>
    </source>
</evidence>
<dbReference type="InterPro" id="IPR001296">
    <property type="entry name" value="Glyco_trans_1"/>
</dbReference>
<evidence type="ECO:0000256" key="6">
    <source>
        <dbReference type="ARBA" id="ARBA00022676"/>
    </source>
</evidence>
<keyword evidence="11 14" id="KW-0472">Membrane</keyword>
<protein>
    <recommendedName>
        <fullName evidence="5 14">GDP-Man:Man(3)GlcNAc(2)-PP-Dol alpha-1,2-mannosyltransferase</fullName>
        <ecNumber evidence="4 14">2.4.1.131</ecNumber>
    </recommendedName>
</protein>
<dbReference type="InterPro" id="IPR031814">
    <property type="entry name" value="ALG11_N"/>
</dbReference>
<dbReference type="RefSeq" id="NP_001171793.1">
    <property type="nucleotide sequence ID" value="NM_001184864.1"/>
</dbReference>
<dbReference type="PANTHER" id="PTHR45919:SF1">
    <property type="entry name" value="GDP-MAN:MAN(3)GLCNAC(2)-PP-DOL ALPHA-1,2-MANNOSYLTRANSFERASE"/>
    <property type="match status" value="1"/>
</dbReference>
<feature type="domain" description="ALG11 mannosyltransferase N-terminal" evidence="16">
    <location>
        <begin position="70"/>
        <end position="276"/>
    </location>
</feature>
<feature type="domain" description="Glycosyl transferase family 1" evidence="15">
    <location>
        <begin position="309"/>
        <end position="476"/>
    </location>
</feature>
<evidence type="ECO:0000256" key="14">
    <source>
        <dbReference type="RuleBase" id="RU367051"/>
    </source>
</evidence>
<keyword evidence="10 14" id="KW-1133">Transmembrane helix</keyword>
<feature type="transmembrane region" description="Helical" evidence="14">
    <location>
        <begin position="12"/>
        <end position="42"/>
    </location>
</feature>
<gene>
    <name evidence="18" type="primary">LOC100378532</name>
</gene>
<evidence type="ECO:0000256" key="13">
    <source>
        <dbReference type="ARBA" id="ARBA00045128"/>
    </source>
</evidence>
<comment type="catalytic activity">
    <reaction evidence="12 14">
        <text>an alpha-D-Man-(1-&gt;3)-[alpha-D-Man-(1-&gt;6)]-beta-D-Man-(1-&gt;4)-beta-D-GlcNAc-(1-&gt;4)-alpha-D-GlcNAc-diphospho-di-trans,poly-cis-dolichol + 2 GDP-alpha-D-mannose = an alpha-D-Man-(1-&gt;2)-alpha-D-Man-(1-&gt;2)-alpha-D-Man-(1-&gt;3)-[alpha-D-Man-(1-&gt;6)]-beta-D-Man-(1-&gt;4)-beta-D-GlcNAc-(1-&gt;4)-alpha-D-GlcNAc-diphospho-di-trans,poly-cis-dolichol + 2 GDP + 2 H(+)</text>
        <dbReference type="Rhea" id="RHEA:29523"/>
        <dbReference type="Rhea" id="RHEA-COMP:19515"/>
        <dbReference type="Rhea" id="RHEA-COMP:19516"/>
        <dbReference type="ChEBI" id="CHEBI:15378"/>
        <dbReference type="ChEBI" id="CHEBI:57527"/>
        <dbReference type="ChEBI" id="CHEBI:58189"/>
        <dbReference type="ChEBI" id="CHEBI:132511"/>
        <dbReference type="ChEBI" id="CHEBI:132515"/>
        <dbReference type="EC" id="2.4.1.131"/>
    </reaction>
    <physiologicalReaction direction="left-to-right" evidence="12 14">
        <dbReference type="Rhea" id="RHEA:29524"/>
    </physiologicalReaction>
</comment>
<evidence type="ECO:0000259" key="16">
    <source>
        <dbReference type="Pfam" id="PF15924"/>
    </source>
</evidence>
<keyword evidence="6 14" id="KW-0328">Glycosyltransferase</keyword>
<dbReference type="Gene3D" id="3.40.50.2000">
    <property type="entry name" value="Glycogen Phosphorylase B"/>
    <property type="match status" value="1"/>
</dbReference>
<reference evidence="18" key="2">
    <citation type="submission" date="2025-08" db="UniProtKB">
        <authorList>
            <consortium name="RefSeq"/>
        </authorList>
    </citation>
    <scope>IDENTIFICATION</scope>
</reference>
<dbReference type="EC" id="2.4.1.131" evidence="4 14"/>
<comment type="pathway">
    <text evidence="2 14">Protein modification; protein glycosylation.</text>
</comment>
<dbReference type="CDD" id="cd03806">
    <property type="entry name" value="GT4_ALG11-like"/>
    <property type="match status" value="1"/>
</dbReference>
<dbReference type="PANTHER" id="PTHR45919">
    <property type="entry name" value="GDP-MAN:MAN(3)GLCNAC(2)-PP-DOL ALPHA-1,2-MANNOSYLTRANSFERASE"/>
    <property type="match status" value="1"/>
</dbReference>
<evidence type="ECO:0000256" key="10">
    <source>
        <dbReference type="ARBA" id="ARBA00022989"/>
    </source>
</evidence>
<dbReference type="GeneID" id="100378532"/>
<evidence type="ECO:0000256" key="12">
    <source>
        <dbReference type="ARBA" id="ARBA00045065"/>
    </source>
</evidence>
<evidence type="ECO:0000313" key="17">
    <source>
        <dbReference type="Proteomes" id="UP000694865"/>
    </source>
</evidence>